<dbReference type="PANTHER" id="PTHR45686">
    <property type="entry name" value="ADP-RIBOSYLATION FACTOR GTPASE ACTIVATING PROTEIN 3, ISOFORM H-RELATED"/>
    <property type="match status" value="1"/>
</dbReference>
<evidence type="ECO:0000256" key="4">
    <source>
        <dbReference type="ARBA" id="ARBA00022833"/>
    </source>
</evidence>
<dbReference type="InterPro" id="IPR037278">
    <property type="entry name" value="ARFGAP/RecO"/>
</dbReference>
<dbReference type="InterPro" id="IPR001164">
    <property type="entry name" value="ArfGAP_dom"/>
</dbReference>
<feature type="domain" description="Arf-GAP" evidence="7">
    <location>
        <begin position="10"/>
        <end position="128"/>
    </location>
</feature>
<feature type="compositionally biased region" description="Low complexity" evidence="6">
    <location>
        <begin position="269"/>
        <end position="288"/>
    </location>
</feature>
<dbReference type="GO" id="GO:0000139">
    <property type="term" value="C:Golgi membrane"/>
    <property type="evidence" value="ECO:0007669"/>
    <property type="project" value="GOC"/>
</dbReference>
<feature type="compositionally biased region" description="Basic and acidic residues" evidence="6">
    <location>
        <begin position="297"/>
        <end position="306"/>
    </location>
</feature>
<comment type="caution">
    <text evidence="8">The sequence shown here is derived from an EMBL/GenBank/DDBJ whole genome shotgun (WGS) entry which is preliminary data.</text>
</comment>
<feature type="region of interest" description="Disordered" evidence="6">
    <location>
        <begin position="250"/>
        <end position="351"/>
    </location>
</feature>
<evidence type="ECO:0000256" key="6">
    <source>
        <dbReference type="SAM" id="MobiDB-lite"/>
    </source>
</evidence>
<accession>A0A8H4B8M5</accession>
<feature type="compositionally biased region" description="Basic and acidic residues" evidence="6">
    <location>
        <begin position="337"/>
        <end position="347"/>
    </location>
</feature>
<proteinExistence type="predicted"/>
<dbReference type="SMART" id="SM00105">
    <property type="entry name" value="ArfGap"/>
    <property type="match status" value="1"/>
</dbReference>
<dbReference type="FunFam" id="1.10.220.150:FF:000004">
    <property type="entry name" value="Putative ADP-ribosylation factor GTPase-activating protein 2"/>
    <property type="match status" value="1"/>
</dbReference>
<dbReference type="Pfam" id="PF01412">
    <property type="entry name" value="ArfGap"/>
    <property type="match status" value="1"/>
</dbReference>
<dbReference type="EMBL" id="JAAECE010000009">
    <property type="protein sequence ID" value="KAF1797436.1"/>
    <property type="molecule type" value="Genomic_DNA"/>
</dbReference>
<organism evidence="8 9">
    <name type="scientific">Mucor circinelloides f. lusitanicus</name>
    <name type="common">Mucor racemosus var. lusitanicus</name>
    <dbReference type="NCBI Taxonomy" id="29924"/>
    <lineage>
        <taxon>Eukaryota</taxon>
        <taxon>Fungi</taxon>
        <taxon>Fungi incertae sedis</taxon>
        <taxon>Mucoromycota</taxon>
        <taxon>Mucoromycotina</taxon>
        <taxon>Mucoromycetes</taxon>
        <taxon>Mucorales</taxon>
        <taxon>Mucorineae</taxon>
        <taxon>Mucoraceae</taxon>
        <taxon>Mucor</taxon>
    </lineage>
</organism>
<protein>
    <recommendedName>
        <fullName evidence="7">Arf-GAP domain-containing protein</fullName>
    </recommendedName>
</protein>
<keyword evidence="1" id="KW-0343">GTPase activation</keyword>
<feature type="compositionally biased region" description="Low complexity" evidence="6">
    <location>
        <begin position="206"/>
        <end position="217"/>
    </location>
</feature>
<evidence type="ECO:0000256" key="5">
    <source>
        <dbReference type="PROSITE-ProRule" id="PRU00288"/>
    </source>
</evidence>
<evidence type="ECO:0000256" key="3">
    <source>
        <dbReference type="ARBA" id="ARBA00022771"/>
    </source>
</evidence>
<dbReference type="CDD" id="cd08831">
    <property type="entry name" value="ArfGap_ArfGap2_3_like"/>
    <property type="match status" value="1"/>
</dbReference>
<evidence type="ECO:0000313" key="9">
    <source>
        <dbReference type="Proteomes" id="UP000469890"/>
    </source>
</evidence>
<dbReference type="PANTHER" id="PTHR45686:SF4">
    <property type="entry name" value="ADP-RIBOSYLATION FACTOR GTPASE ACTIVATING PROTEIN 3, ISOFORM H"/>
    <property type="match status" value="1"/>
</dbReference>
<dbReference type="InterPro" id="IPR038508">
    <property type="entry name" value="ArfGAP_dom_sf"/>
</dbReference>
<dbReference type="SUPFAM" id="SSF57863">
    <property type="entry name" value="ArfGap/RecO-like zinc finger"/>
    <property type="match status" value="1"/>
</dbReference>
<dbReference type="AlphaFoldDB" id="A0A8H4B8M5"/>
<dbReference type="Proteomes" id="UP000469890">
    <property type="component" value="Unassembled WGS sequence"/>
</dbReference>
<keyword evidence="4" id="KW-0862">Zinc</keyword>
<name>A0A8H4B8M5_MUCCL</name>
<gene>
    <name evidence="8" type="ORF">FB192DRAFT_1334692</name>
</gene>
<dbReference type="GO" id="GO:0048205">
    <property type="term" value="P:COPI coating of Golgi vesicle"/>
    <property type="evidence" value="ECO:0007669"/>
    <property type="project" value="TreeGrafter"/>
</dbReference>
<dbReference type="PROSITE" id="PS50115">
    <property type="entry name" value="ARFGAP"/>
    <property type="match status" value="1"/>
</dbReference>
<evidence type="ECO:0000313" key="8">
    <source>
        <dbReference type="EMBL" id="KAF1797436.1"/>
    </source>
</evidence>
<feature type="region of interest" description="Disordered" evidence="6">
    <location>
        <begin position="142"/>
        <end position="161"/>
    </location>
</feature>
<dbReference type="GO" id="GO:0005096">
    <property type="term" value="F:GTPase activator activity"/>
    <property type="evidence" value="ECO:0007669"/>
    <property type="project" value="UniProtKB-KW"/>
</dbReference>
<keyword evidence="3 5" id="KW-0863">Zinc-finger</keyword>
<dbReference type="GO" id="GO:0008270">
    <property type="term" value="F:zinc ion binding"/>
    <property type="evidence" value="ECO:0007669"/>
    <property type="project" value="UniProtKB-KW"/>
</dbReference>
<keyword evidence="2" id="KW-0479">Metal-binding</keyword>
<feature type="compositionally biased region" description="Polar residues" evidence="6">
    <location>
        <begin position="322"/>
        <end position="334"/>
    </location>
</feature>
<dbReference type="PRINTS" id="PR00405">
    <property type="entry name" value="REVINTRACTNG"/>
</dbReference>
<evidence type="ECO:0000259" key="7">
    <source>
        <dbReference type="PROSITE" id="PS50115"/>
    </source>
</evidence>
<sequence length="458" mass="50580">MPEPTKEQIQTVFRKLKQNRYNKACFDCNAKNPNWASVSFGVYICTDCSSAHRNLGVHISFVRSTVLDSWNWEQLRMMKVGGNQAASEFFSKNGGSMNTNDARMKYTSRTGQQYKELLAKRTAEDAAANPRTVVIDMYDGADAGIEEPPATPLPPIQEPQQQPEPINIIKEDDSSSSNTPPVEEEKPQTPAVEAKTPVAKVITPTARAARSSVGGARAPRKSAKSGKLGIKKAPVNFNFEAAEAQAKQDLERNIKYGQDEDEETEKNDSATSSSLSTTAAATSKPLSSRLAYMDTNSKNKEDEYEKLGFGMSRMNMDEKKSSGISMPSQKSYQQQEDDSRTAREKFGSAKAISSDQYFGRNEYDPAISAAESSRLSQFTSAKAISSDQYFGRESDMDEQRSRSYSNSNDMVSLGDWDNVQDQAVAMARKFVDQAALDLDAVKDLAENATSKVRNYFNA</sequence>
<evidence type="ECO:0000256" key="2">
    <source>
        <dbReference type="ARBA" id="ARBA00022723"/>
    </source>
</evidence>
<reference evidence="8 9" key="1">
    <citation type="submission" date="2019-09" db="EMBL/GenBank/DDBJ databases">
        <authorList>
            <consortium name="DOE Joint Genome Institute"/>
            <person name="Mondo S.J."/>
            <person name="Navarro-Mendoza M.I."/>
            <person name="Perez-Arques C."/>
            <person name="Panchal S."/>
            <person name="Nicolas F.E."/>
            <person name="Ganguly P."/>
            <person name="Pangilinan J."/>
            <person name="Grigoriev I."/>
            <person name="Heitman J."/>
            <person name="Sanya K."/>
            <person name="Garre V."/>
        </authorList>
    </citation>
    <scope>NUCLEOTIDE SEQUENCE [LARGE SCALE GENOMIC DNA]</scope>
    <source>
        <strain evidence="8 9">MU402</strain>
    </source>
</reference>
<feature type="region of interest" description="Disordered" evidence="6">
    <location>
        <begin position="169"/>
        <end position="232"/>
    </location>
</feature>
<dbReference type="Gene3D" id="1.10.220.150">
    <property type="entry name" value="Arf GTPase activating protein"/>
    <property type="match status" value="1"/>
</dbReference>
<evidence type="ECO:0000256" key="1">
    <source>
        <dbReference type="ARBA" id="ARBA00022468"/>
    </source>
</evidence>